<evidence type="ECO:0000256" key="11">
    <source>
        <dbReference type="ARBA" id="ARBA00023012"/>
    </source>
</evidence>
<keyword evidence="9" id="KW-0067">ATP-binding</keyword>
<evidence type="ECO:0000256" key="8">
    <source>
        <dbReference type="ARBA" id="ARBA00022777"/>
    </source>
</evidence>
<gene>
    <name evidence="18" type="ORF">LCGC14_1174220</name>
</gene>
<dbReference type="InterPro" id="IPR029095">
    <property type="entry name" value="NarX-like_N"/>
</dbReference>
<dbReference type="CDD" id="cd17546">
    <property type="entry name" value="REC_hyHK_CKI1_RcsC-like"/>
    <property type="match status" value="1"/>
</dbReference>
<dbReference type="SMART" id="SM00388">
    <property type="entry name" value="HisKA"/>
    <property type="match status" value="1"/>
</dbReference>
<evidence type="ECO:0000259" key="17">
    <source>
        <dbReference type="PROSITE" id="PS50885"/>
    </source>
</evidence>
<evidence type="ECO:0000256" key="3">
    <source>
        <dbReference type="ARBA" id="ARBA00012438"/>
    </source>
</evidence>
<feature type="domain" description="HAMP" evidence="17">
    <location>
        <begin position="328"/>
        <end position="380"/>
    </location>
</feature>
<dbReference type="GO" id="GO:0000155">
    <property type="term" value="F:phosphorelay sensor kinase activity"/>
    <property type="evidence" value="ECO:0007669"/>
    <property type="project" value="InterPro"/>
</dbReference>
<dbReference type="GO" id="GO:0005524">
    <property type="term" value="F:ATP binding"/>
    <property type="evidence" value="ECO:0007669"/>
    <property type="project" value="UniProtKB-KW"/>
</dbReference>
<dbReference type="SUPFAM" id="SSF55874">
    <property type="entry name" value="ATPase domain of HSP90 chaperone/DNA topoisomerase II/histidine kinase"/>
    <property type="match status" value="1"/>
</dbReference>
<feature type="domain" description="Response regulatory" evidence="16">
    <location>
        <begin position="657"/>
        <end position="778"/>
    </location>
</feature>
<evidence type="ECO:0000256" key="7">
    <source>
        <dbReference type="ARBA" id="ARBA00022741"/>
    </source>
</evidence>
<dbReference type="PANTHER" id="PTHR45339:SF1">
    <property type="entry name" value="HYBRID SIGNAL TRANSDUCTION HISTIDINE KINASE J"/>
    <property type="match status" value="1"/>
</dbReference>
<evidence type="ECO:0000256" key="2">
    <source>
        <dbReference type="ARBA" id="ARBA00004141"/>
    </source>
</evidence>
<dbReference type="InterPro" id="IPR005467">
    <property type="entry name" value="His_kinase_dom"/>
</dbReference>
<protein>
    <recommendedName>
        <fullName evidence="3">histidine kinase</fullName>
        <ecNumber evidence="3">2.7.13.3</ecNumber>
    </recommendedName>
</protein>
<dbReference type="Gene3D" id="1.10.8.500">
    <property type="entry name" value="HAMP domain in histidine kinase"/>
    <property type="match status" value="1"/>
</dbReference>
<keyword evidence="11" id="KW-0902">Two-component regulatory system</keyword>
<dbReference type="Gene3D" id="1.10.287.130">
    <property type="match status" value="1"/>
</dbReference>
<evidence type="ECO:0000256" key="10">
    <source>
        <dbReference type="ARBA" id="ARBA00022989"/>
    </source>
</evidence>
<comment type="catalytic activity">
    <reaction evidence="1">
        <text>ATP + protein L-histidine = ADP + protein N-phospho-L-histidine.</text>
        <dbReference type="EC" id="2.7.13.3"/>
    </reaction>
</comment>
<evidence type="ECO:0000256" key="6">
    <source>
        <dbReference type="ARBA" id="ARBA00022692"/>
    </source>
</evidence>
<sequence>MRKSIILKISALLFLMLITAIANVAIIYFYQIKQEHDAHTVNVAGRQRMLSQRISKLALSVANGNDGDRILLSEAIELYDDSLEVLWHGGKAMEKYIPPTPKPMEELFQNNKNLWMSFMEKAEIVARERRDNPSFTEALSYIKDENENFMRASDDVVTAYGSLPNAMEYAHEINVAGRQRMLSQQMAKYTYSIATGDKDDRENLKKAIELYDSSLLIMRKGGVSDPWRNKIKLPPPPVKDALEVVESIWHAFKTKVSIIQKAPHDNKVFIEAVEYIRLNNDRLLEVSDLVTSTFEEIFSRKVLHLRALLFAMLGMDILFFIIGYFIAVKIVQPLKALSRTAMKVGAGDFTARARVVTSDEIGELAVSFNKMTENIRTSRDELASLNRQLKANEQVLQRAKEQAELANQAKSEFLANMSHEIRTPMNGVFGMTELALGTKLAPEQREYLVAIMTSAESLMQIIDDILDFSKIEARKIEIEPVNFNLRDSIGGTLSSLALKAHNKGLELAYFIPHDIPEALIGDPDRLRQILINLTNNAIKFTEKGEVVVNIKKVSQTKEETTLHFAVTDTGSGIPKTKQRLIFDAFVQADGSMARKYGGTGLGLAISKQLVELMGGRIWVESKAGKGSTFNVTVSLGLQKGKAEELIPARIEDMKDLPVLVVDDNATNRRILKEMLTNWQMKITEAESGPNALAAMKHAKNNASPFALALIDFQMPGMDGFTLAEKISENPDFSGTSILMLTSAGSQGDADRCRKCGISAYLTKPIKQSELLDAIMLVL</sequence>
<keyword evidence="10 14" id="KW-1133">Transmembrane helix</keyword>
<feature type="non-terminal residue" evidence="18">
    <location>
        <position position="778"/>
    </location>
</feature>
<dbReference type="CDD" id="cd06225">
    <property type="entry name" value="HAMP"/>
    <property type="match status" value="1"/>
</dbReference>
<accession>A0A0F9PUI2</accession>
<dbReference type="PROSITE" id="PS50885">
    <property type="entry name" value="HAMP"/>
    <property type="match status" value="1"/>
</dbReference>
<dbReference type="Pfam" id="PF00512">
    <property type="entry name" value="HisKA"/>
    <property type="match status" value="1"/>
</dbReference>
<dbReference type="Pfam" id="PF13675">
    <property type="entry name" value="PilJ"/>
    <property type="match status" value="2"/>
</dbReference>
<evidence type="ECO:0000256" key="4">
    <source>
        <dbReference type="ARBA" id="ARBA00022553"/>
    </source>
</evidence>
<dbReference type="AlphaFoldDB" id="A0A0F9PUI2"/>
<keyword evidence="4" id="KW-0597">Phosphoprotein</keyword>
<feature type="domain" description="Histidine kinase" evidence="15">
    <location>
        <begin position="416"/>
        <end position="637"/>
    </location>
</feature>
<evidence type="ECO:0000256" key="13">
    <source>
        <dbReference type="SAM" id="Coils"/>
    </source>
</evidence>
<keyword evidence="13" id="KW-0175">Coiled coil</keyword>
<dbReference type="Gene3D" id="3.30.565.10">
    <property type="entry name" value="Histidine kinase-like ATPase, C-terminal domain"/>
    <property type="match status" value="1"/>
</dbReference>
<dbReference type="SMART" id="SM00448">
    <property type="entry name" value="REC"/>
    <property type="match status" value="1"/>
</dbReference>
<dbReference type="PROSITE" id="PS50110">
    <property type="entry name" value="RESPONSE_REGULATORY"/>
    <property type="match status" value="1"/>
</dbReference>
<evidence type="ECO:0000256" key="1">
    <source>
        <dbReference type="ARBA" id="ARBA00000085"/>
    </source>
</evidence>
<dbReference type="CDD" id="cd16922">
    <property type="entry name" value="HATPase_EvgS-ArcB-TorS-like"/>
    <property type="match status" value="1"/>
</dbReference>
<name>A0A0F9PUI2_9ZZZZ</name>
<dbReference type="InterPro" id="IPR001789">
    <property type="entry name" value="Sig_transdc_resp-reg_receiver"/>
</dbReference>
<dbReference type="InterPro" id="IPR036097">
    <property type="entry name" value="HisK_dim/P_sf"/>
</dbReference>
<keyword evidence="8" id="KW-0418">Kinase</keyword>
<feature type="transmembrane region" description="Helical" evidence="14">
    <location>
        <begin position="6"/>
        <end position="30"/>
    </location>
</feature>
<reference evidence="18" key="1">
    <citation type="journal article" date="2015" name="Nature">
        <title>Complex archaea that bridge the gap between prokaryotes and eukaryotes.</title>
        <authorList>
            <person name="Spang A."/>
            <person name="Saw J.H."/>
            <person name="Jorgensen S.L."/>
            <person name="Zaremba-Niedzwiedzka K."/>
            <person name="Martijn J."/>
            <person name="Lind A.E."/>
            <person name="van Eijk R."/>
            <person name="Schleper C."/>
            <person name="Guy L."/>
            <person name="Ettema T.J."/>
        </authorList>
    </citation>
    <scope>NUCLEOTIDE SEQUENCE</scope>
</reference>
<dbReference type="Gene3D" id="3.40.50.2300">
    <property type="match status" value="1"/>
</dbReference>
<evidence type="ECO:0000256" key="14">
    <source>
        <dbReference type="SAM" id="Phobius"/>
    </source>
</evidence>
<proteinExistence type="predicted"/>
<keyword evidence="12 14" id="KW-0472">Membrane</keyword>
<dbReference type="Pfam" id="PF00672">
    <property type="entry name" value="HAMP"/>
    <property type="match status" value="1"/>
</dbReference>
<feature type="transmembrane region" description="Helical" evidence="14">
    <location>
        <begin position="307"/>
        <end position="327"/>
    </location>
</feature>
<dbReference type="FunFam" id="3.30.565.10:FF:000010">
    <property type="entry name" value="Sensor histidine kinase RcsC"/>
    <property type="match status" value="1"/>
</dbReference>
<evidence type="ECO:0000259" key="15">
    <source>
        <dbReference type="PROSITE" id="PS50109"/>
    </source>
</evidence>
<dbReference type="PROSITE" id="PS50109">
    <property type="entry name" value="HIS_KIN"/>
    <property type="match status" value="1"/>
</dbReference>
<organism evidence="18">
    <name type="scientific">marine sediment metagenome</name>
    <dbReference type="NCBI Taxonomy" id="412755"/>
    <lineage>
        <taxon>unclassified sequences</taxon>
        <taxon>metagenomes</taxon>
        <taxon>ecological metagenomes</taxon>
    </lineage>
</organism>
<evidence type="ECO:0000256" key="12">
    <source>
        <dbReference type="ARBA" id="ARBA00023136"/>
    </source>
</evidence>
<dbReference type="SUPFAM" id="SSF158472">
    <property type="entry name" value="HAMP domain-like"/>
    <property type="match status" value="1"/>
</dbReference>
<dbReference type="EMBL" id="LAZR01005829">
    <property type="protein sequence ID" value="KKM96827.1"/>
    <property type="molecule type" value="Genomic_DNA"/>
</dbReference>
<dbReference type="FunFam" id="1.10.287.130:FF:000002">
    <property type="entry name" value="Two-component osmosensing histidine kinase"/>
    <property type="match status" value="1"/>
</dbReference>
<dbReference type="GO" id="GO:0016020">
    <property type="term" value="C:membrane"/>
    <property type="evidence" value="ECO:0007669"/>
    <property type="project" value="UniProtKB-SubCell"/>
</dbReference>
<comment type="caution">
    <text evidence="18">The sequence shown here is derived from an EMBL/GenBank/DDBJ whole genome shotgun (WGS) entry which is preliminary data.</text>
</comment>
<dbReference type="Pfam" id="PF00072">
    <property type="entry name" value="Response_reg"/>
    <property type="match status" value="1"/>
</dbReference>
<evidence type="ECO:0000256" key="9">
    <source>
        <dbReference type="ARBA" id="ARBA00022840"/>
    </source>
</evidence>
<keyword evidence="7" id="KW-0547">Nucleotide-binding</keyword>
<dbReference type="SMART" id="SM00387">
    <property type="entry name" value="HATPase_c"/>
    <property type="match status" value="1"/>
</dbReference>
<dbReference type="Pfam" id="PF02518">
    <property type="entry name" value="HATPase_c"/>
    <property type="match status" value="1"/>
</dbReference>
<dbReference type="InterPro" id="IPR036890">
    <property type="entry name" value="HATPase_C_sf"/>
</dbReference>
<evidence type="ECO:0000259" key="16">
    <source>
        <dbReference type="PROSITE" id="PS50110"/>
    </source>
</evidence>
<dbReference type="InterPro" id="IPR003594">
    <property type="entry name" value="HATPase_dom"/>
</dbReference>
<comment type="subcellular location">
    <subcellularLocation>
        <location evidence="2">Membrane</location>
        <topology evidence="2">Multi-pass membrane protein</topology>
    </subcellularLocation>
</comment>
<dbReference type="InterPro" id="IPR011006">
    <property type="entry name" value="CheY-like_superfamily"/>
</dbReference>
<dbReference type="PANTHER" id="PTHR45339">
    <property type="entry name" value="HYBRID SIGNAL TRANSDUCTION HISTIDINE KINASE J"/>
    <property type="match status" value="1"/>
</dbReference>
<dbReference type="SUPFAM" id="SSF52172">
    <property type="entry name" value="CheY-like"/>
    <property type="match status" value="1"/>
</dbReference>
<dbReference type="InterPro" id="IPR004358">
    <property type="entry name" value="Sig_transdc_His_kin-like_C"/>
</dbReference>
<dbReference type="EC" id="2.7.13.3" evidence="3"/>
<dbReference type="InterPro" id="IPR003661">
    <property type="entry name" value="HisK_dim/P_dom"/>
</dbReference>
<dbReference type="InterPro" id="IPR003660">
    <property type="entry name" value="HAMP_dom"/>
</dbReference>
<evidence type="ECO:0000256" key="5">
    <source>
        <dbReference type="ARBA" id="ARBA00022679"/>
    </source>
</evidence>
<dbReference type="SMART" id="SM00304">
    <property type="entry name" value="HAMP"/>
    <property type="match status" value="1"/>
</dbReference>
<dbReference type="PRINTS" id="PR00344">
    <property type="entry name" value="BCTRLSENSOR"/>
</dbReference>
<dbReference type="CDD" id="cd00082">
    <property type="entry name" value="HisKA"/>
    <property type="match status" value="1"/>
</dbReference>
<evidence type="ECO:0000313" key="18">
    <source>
        <dbReference type="EMBL" id="KKM96827.1"/>
    </source>
</evidence>
<feature type="coiled-coil region" evidence="13">
    <location>
        <begin position="368"/>
        <end position="416"/>
    </location>
</feature>
<dbReference type="SUPFAM" id="SSF47384">
    <property type="entry name" value="Homodimeric domain of signal transducing histidine kinase"/>
    <property type="match status" value="1"/>
</dbReference>
<keyword evidence="5" id="KW-0808">Transferase</keyword>
<keyword evidence="6 14" id="KW-0812">Transmembrane</keyword>